<proteinExistence type="predicted"/>
<gene>
    <name evidence="1" type="ORF">BDV29DRAFT_173449</name>
</gene>
<evidence type="ECO:0000313" key="2">
    <source>
        <dbReference type="Proteomes" id="UP000326565"/>
    </source>
</evidence>
<name>A0A5N5X5E4_9EURO</name>
<evidence type="ECO:0000313" key="1">
    <source>
        <dbReference type="EMBL" id="KAB8074532.1"/>
    </source>
</evidence>
<accession>A0A5N5X5E4</accession>
<reference evidence="1 2" key="1">
    <citation type="submission" date="2019-04" db="EMBL/GenBank/DDBJ databases">
        <title>Friends and foes A comparative genomics study of 23 Aspergillus species from section Flavi.</title>
        <authorList>
            <consortium name="DOE Joint Genome Institute"/>
            <person name="Kjaerbolling I."/>
            <person name="Vesth T."/>
            <person name="Frisvad J.C."/>
            <person name="Nybo J.L."/>
            <person name="Theobald S."/>
            <person name="Kildgaard S."/>
            <person name="Isbrandt T."/>
            <person name="Kuo A."/>
            <person name="Sato A."/>
            <person name="Lyhne E.K."/>
            <person name="Kogle M.E."/>
            <person name="Wiebenga A."/>
            <person name="Kun R.S."/>
            <person name="Lubbers R.J."/>
            <person name="Makela M.R."/>
            <person name="Barry K."/>
            <person name="Chovatia M."/>
            <person name="Clum A."/>
            <person name="Daum C."/>
            <person name="Haridas S."/>
            <person name="He G."/>
            <person name="LaButti K."/>
            <person name="Lipzen A."/>
            <person name="Mondo S."/>
            <person name="Riley R."/>
            <person name="Salamov A."/>
            <person name="Simmons B.A."/>
            <person name="Magnuson J.K."/>
            <person name="Henrissat B."/>
            <person name="Mortensen U.H."/>
            <person name="Larsen T.O."/>
            <person name="Devries R.P."/>
            <person name="Grigoriev I.V."/>
            <person name="Machida M."/>
            <person name="Baker S.E."/>
            <person name="Andersen M.R."/>
        </authorList>
    </citation>
    <scope>NUCLEOTIDE SEQUENCE [LARGE SCALE GENOMIC DNA]</scope>
    <source>
        <strain evidence="1 2">CBS 151.66</strain>
    </source>
</reference>
<protein>
    <submittedName>
        <fullName evidence="1">Uncharacterized protein</fullName>
    </submittedName>
</protein>
<dbReference type="AlphaFoldDB" id="A0A5N5X5E4"/>
<keyword evidence="2" id="KW-1185">Reference proteome</keyword>
<dbReference type="OrthoDB" id="4497333at2759"/>
<dbReference type="Proteomes" id="UP000326565">
    <property type="component" value="Unassembled WGS sequence"/>
</dbReference>
<organism evidence="1 2">
    <name type="scientific">Aspergillus leporis</name>
    <dbReference type="NCBI Taxonomy" id="41062"/>
    <lineage>
        <taxon>Eukaryota</taxon>
        <taxon>Fungi</taxon>
        <taxon>Dikarya</taxon>
        <taxon>Ascomycota</taxon>
        <taxon>Pezizomycotina</taxon>
        <taxon>Eurotiomycetes</taxon>
        <taxon>Eurotiomycetidae</taxon>
        <taxon>Eurotiales</taxon>
        <taxon>Aspergillaceae</taxon>
        <taxon>Aspergillus</taxon>
        <taxon>Aspergillus subgen. Circumdati</taxon>
    </lineage>
</organism>
<sequence>MPRLFNLNLNLKFNMKFRSSSSSPSRGHLSARYVSTLCLFVTGIYGQLIGQPNVLDIGNSFCVGVCEPHLRDLQCHTPALPTFRSGKGCYACCFMDDHAGGFADKLGEEGPKEKEEEDDV</sequence>
<dbReference type="EMBL" id="ML732208">
    <property type="protein sequence ID" value="KAB8074532.1"/>
    <property type="molecule type" value="Genomic_DNA"/>
</dbReference>